<dbReference type="InterPro" id="IPR057326">
    <property type="entry name" value="KR_dom"/>
</dbReference>
<dbReference type="FunFam" id="3.40.50.720:FF:000338">
    <property type="entry name" value="3-oxoacyl-ACP reductase FabG"/>
    <property type="match status" value="1"/>
</dbReference>
<dbReference type="AlphaFoldDB" id="A0A1Y0HUT2"/>
<dbReference type="InterPro" id="IPR050259">
    <property type="entry name" value="SDR"/>
</dbReference>
<sequence length="481" mass="49111">MTDSYVQAVNSGFTKTLAKKLGLPRPAVLRRFHAGDPLTVGPVLVLGGTPGVRDDADRVAEALLAWDLDVRQTPDDTTRWGAVVVVLSGIERPEDASAPVLALSASLRRLAPNGRVVTISRAPADADSPELAAVREGVDGFLRSVAKELRYGATGNGIQVTDDAPVDSPSVLATLRFFLSARSAFVDGQLLRVGASTPSDLGAAPREGSTSSDQGSASAGETGAGPIQGPSLDRPLAGKVAVVTGAARGIGAQVARTLARDGAKVVVVDVPAAGEALAKVANEIKGTALQLDVTADDAGARILEHARARHGGLDVLVHNAGILRDKLLANMSADKWDAVIAVNLAAQLRITEYLLGANGFSSAPRIVSLASTSGIAGNRGQSNYAFSKAGVIGHTRAFARLLAAPGGPGGTANAVAPGFIETDMTASIPFVQREVARRVASLQQGGQPVDVAEAIAFLASPGAAGVNGQVLRVCGQNVVGR</sequence>
<comment type="similarity">
    <text evidence="1">Belongs to the short-chain dehydrogenases/reductases (SDR) family.</text>
</comment>
<dbReference type="OrthoDB" id="9804774at2"/>
<dbReference type="Pfam" id="PF13561">
    <property type="entry name" value="adh_short_C2"/>
    <property type="match status" value="1"/>
</dbReference>
<feature type="region of interest" description="Disordered" evidence="2">
    <location>
        <begin position="196"/>
        <end position="232"/>
    </location>
</feature>
<accession>A0A1Y0HUT2</accession>
<evidence type="ECO:0000256" key="1">
    <source>
        <dbReference type="ARBA" id="ARBA00006484"/>
    </source>
</evidence>
<dbReference type="SMART" id="SM00822">
    <property type="entry name" value="PKS_KR"/>
    <property type="match status" value="1"/>
</dbReference>
<name>A0A1Y0HUT2_CELCE</name>
<dbReference type="PANTHER" id="PTHR42879">
    <property type="entry name" value="3-OXOACYL-(ACYL-CARRIER-PROTEIN) REDUCTASE"/>
    <property type="match status" value="1"/>
</dbReference>
<dbReference type="KEGG" id="cceu:CBR64_11040"/>
<dbReference type="Proteomes" id="UP000196228">
    <property type="component" value="Chromosome"/>
</dbReference>
<gene>
    <name evidence="4" type="ORF">CBR64_11040</name>
</gene>
<dbReference type="InterPro" id="IPR002347">
    <property type="entry name" value="SDR_fam"/>
</dbReference>
<feature type="domain" description="Ketoreductase" evidence="3">
    <location>
        <begin position="239"/>
        <end position="423"/>
    </location>
</feature>
<evidence type="ECO:0000313" key="5">
    <source>
        <dbReference type="Proteomes" id="UP000196228"/>
    </source>
</evidence>
<evidence type="ECO:0000313" key="4">
    <source>
        <dbReference type="EMBL" id="ARU51937.1"/>
    </source>
</evidence>
<dbReference type="Gene3D" id="3.40.50.720">
    <property type="entry name" value="NAD(P)-binding Rossmann-like Domain"/>
    <property type="match status" value="2"/>
</dbReference>
<dbReference type="EMBL" id="CP021383">
    <property type="protein sequence ID" value="ARU51937.1"/>
    <property type="molecule type" value="Genomic_DNA"/>
</dbReference>
<dbReference type="PRINTS" id="PR00080">
    <property type="entry name" value="SDRFAMILY"/>
</dbReference>
<protein>
    <submittedName>
        <fullName evidence="4">3-oxoacyl-ACP reductase</fullName>
    </submittedName>
</protein>
<evidence type="ECO:0000259" key="3">
    <source>
        <dbReference type="SMART" id="SM00822"/>
    </source>
</evidence>
<dbReference type="PRINTS" id="PR00081">
    <property type="entry name" value="GDHRDH"/>
</dbReference>
<dbReference type="NCBIfam" id="NF006110">
    <property type="entry name" value="PRK08261.1"/>
    <property type="match status" value="1"/>
</dbReference>
<reference evidence="4 5" key="1">
    <citation type="submission" date="2017-05" db="EMBL/GenBank/DDBJ databases">
        <authorList>
            <person name="Song R."/>
            <person name="Chenine A.L."/>
            <person name="Ruprecht R.M."/>
        </authorList>
    </citation>
    <scope>NUCLEOTIDE SEQUENCE [LARGE SCALE GENOMIC DNA]</scope>
    <source>
        <strain evidence="4 5">PSBB019</strain>
    </source>
</reference>
<organism evidence="4 5">
    <name type="scientific">Cellulosimicrobium cellulans</name>
    <name type="common">Arthrobacter luteus</name>
    <dbReference type="NCBI Taxonomy" id="1710"/>
    <lineage>
        <taxon>Bacteria</taxon>
        <taxon>Bacillati</taxon>
        <taxon>Actinomycetota</taxon>
        <taxon>Actinomycetes</taxon>
        <taxon>Micrococcales</taxon>
        <taxon>Promicromonosporaceae</taxon>
        <taxon>Cellulosimicrobium</taxon>
    </lineage>
</organism>
<dbReference type="SUPFAM" id="SSF51735">
    <property type="entry name" value="NAD(P)-binding Rossmann-fold domains"/>
    <property type="match status" value="1"/>
</dbReference>
<dbReference type="PANTHER" id="PTHR42879:SF2">
    <property type="entry name" value="3-OXOACYL-[ACYL-CARRIER-PROTEIN] REDUCTASE FABG"/>
    <property type="match status" value="1"/>
</dbReference>
<dbReference type="InterPro" id="IPR036291">
    <property type="entry name" value="NAD(P)-bd_dom_sf"/>
</dbReference>
<dbReference type="RefSeq" id="WP_087470952.1">
    <property type="nucleotide sequence ID" value="NZ_CP021383.1"/>
</dbReference>
<evidence type="ECO:0000256" key="2">
    <source>
        <dbReference type="SAM" id="MobiDB-lite"/>
    </source>
</evidence>
<proteinExistence type="inferred from homology"/>
<feature type="compositionally biased region" description="Polar residues" evidence="2">
    <location>
        <begin position="208"/>
        <end position="219"/>
    </location>
</feature>